<protein>
    <submittedName>
        <fullName evidence="7">Uncharacterized protein</fullName>
    </submittedName>
</protein>
<feature type="transmembrane region" description="Helical" evidence="6">
    <location>
        <begin position="61"/>
        <end position="82"/>
    </location>
</feature>
<feature type="transmembrane region" description="Helical" evidence="6">
    <location>
        <begin position="26"/>
        <end position="49"/>
    </location>
</feature>
<organism evidence="7 8">
    <name type="scientific">Daphnia magna</name>
    <dbReference type="NCBI Taxonomy" id="35525"/>
    <lineage>
        <taxon>Eukaryota</taxon>
        <taxon>Metazoa</taxon>
        <taxon>Ecdysozoa</taxon>
        <taxon>Arthropoda</taxon>
        <taxon>Crustacea</taxon>
        <taxon>Branchiopoda</taxon>
        <taxon>Diplostraca</taxon>
        <taxon>Cladocera</taxon>
        <taxon>Anomopoda</taxon>
        <taxon>Daphniidae</taxon>
        <taxon>Daphnia</taxon>
    </lineage>
</organism>
<comment type="similarity">
    <text evidence="2">Belongs to the TMEM170 family.</text>
</comment>
<evidence type="ECO:0000256" key="1">
    <source>
        <dbReference type="ARBA" id="ARBA00004141"/>
    </source>
</evidence>
<keyword evidence="5 6" id="KW-0472">Membrane</keyword>
<evidence type="ECO:0000256" key="2">
    <source>
        <dbReference type="ARBA" id="ARBA00006325"/>
    </source>
</evidence>
<dbReference type="Pfam" id="PF10190">
    <property type="entry name" value="Tmemb_170"/>
    <property type="match status" value="1"/>
</dbReference>
<sequence length="98" mass="11344">MDFILEKITNKPNAPLEEFFEMWYNVFLWAMFSSIFIHSVAAIIAFLTLRKHAVGRTCDGQVACGVMGCWTNILWSVFWIYLAVETDKVNVQTSFQKN</sequence>
<comment type="caution">
    <text evidence="7">The sequence shown here is derived from an EMBL/GenBank/DDBJ whole genome shotgun (WGS) entry which is preliminary data.</text>
</comment>
<evidence type="ECO:0000256" key="5">
    <source>
        <dbReference type="ARBA" id="ARBA00023136"/>
    </source>
</evidence>
<proteinExistence type="inferred from homology"/>
<keyword evidence="3 6" id="KW-0812">Transmembrane</keyword>
<dbReference type="PANTHER" id="PTHR22779">
    <property type="entry name" value="SD17342P"/>
    <property type="match status" value="1"/>
</dbReference>
<evidence type="ECO:0000256" key="4">
    <source>
        <dbReference type="ARBA" id="ARBA00022989"/>
    </source>
</evidence>
<dbReference type="PANTHER" id="PTHR22779:SF6">
    <property type="entry name" value="SD17342P"/>
    <property type="match status" value="1"/>
</dbReference>
<comment type="subcellular location">
    <subcellularLocation>
        <location evidence="1">Membrane</location>
        <topology evidence="1">Multi-pass membrane protein</topology>
    </subcellularLocation>
</comment>
<name>A0ABQ9Z604_9CRUS</name>
<accession>A0ABQ9Z604</accession>
<evidence type="ECO:0000256" key="6">
    <source>
        <dbReference type="SAM" id="Phobius"/>
    </source>
</evidence>
<evidence type="ECO:0000256" key="3">
    <source>
        <dbReference type="ARBA" id="ARBA00022692"/>
    </source>
</evidence>
<evidence type="ECO:0000313" key="7">
    <source>
        <dbReference type="EMBL" id="KAK4008340.1"/>
    </source>
</evidence>
<gene>
    <name evidence="7" type="ORF">OUZ56_013482</name>
</gene>
<dbReference type="Proteomes" id="UP001234178">
    <property type="component" value="Unassembled WGS sequence"/>
</dbReference>
<dbReference type="InterPro" id="IPR019334">
    <property type="entry name" value="TMEM170A/B/YPR153W-like"/>
</dbReference>
<reference evidence="7 8" key="1">
    <citation type="journal article" date="2023" name="Nucleic Acids Res.">
        <title>The hologenome of Daphnia magna reveals possible DNA methylation and microbiome-mediated evolution of the host genome.</title>
        <authorList>
            <person name="Chaturvedi A."/>
            <person name="Li X."/>
            <person name="Dhandapani V."/>
            <person name="Marshall H."/>
            <person name="Kissane S."/>
            <person name="Cuenca-Cambronero M."/>
            <person name="Asole G."/>
            <person name="Calvet F."/>
            <person name="Ruiz-Romero M."/>
            <person name="Marangio P."/>
            <person name="Guigo R."/>
            <person name="Rago D."/>
            <person name="Mirbahai L."/>
            <person name="Eastwood N."/>
            <person name="Colbourne J.K."/>
            <person name="Zhou J."/>
            <person name="Mallon E."/>
            <person name="Orsini L."/>
        </authorList>
    </citation>
    <scope>NUCLEOTIDE SEQUENCE [LARGE SCALE GENOMIC DNA]</scope>
    <source>
        <strain evidence="7">LRV0_1</strain>
    </source>
</reference>
<keyword evidence="8" id="KW-1185">Reference proteome</keyword>
<evidence type="ECO:0000313" key="8">
    <source>
        <dbReference type="Proteomes" id="UP001234178"/>
    </source>
</evidence>
<keyword evidence="4 6" id="KW-1133">Transmembrane helix</keyword>
<dbReference type="EMBL" id="JAOYFB010000002">
    <property type="protein sequence ID" value="KAK4008340.1"/>
    <property type="molecule type" value="Genomic_DNA"/>
</dbReference>